<sequence>MNEEEISKKDLLELTGISYGQLYRWKRKNLIPEEWFIRKSSFTGQETFFPKQKILQRIDRIINMKDGLSLDELADVFSPSSGEVSITPDELLQRNIVTNMTLDLFQQEVGKHDVLTFADILSVYVLEKLLKSGEVTRDEGKMLLSLMRDHYAKVASKPCELALVRKMGVPLLLLIETTEHLYVDRDAKWVFRLPLRGCIEELKLKINQSEV</sequence>
<protein>
    <submittedName>
        <fullName evidence="1">DNA-binding transcriptional MerR regulator</fullName>
    </submittedName>
</protein>
<keyword evidence="1" id="KW-0238">DNA-binding</keyword>
<dbReference type="RefSeq" id="WP_183585153.1">
    <property type="nucleotide sequence ID" value="NZ_JACHXJ010000005.1"/>
</dbReference>
<evidence type="ECO:0000313" key="1">
    <source>
        <dbReference type="EMBL" id="MBB3130914.1"/>
    </source>
</evidence>
<reference evidence="1 2" key="1">
    <citation type="submission" date="2020-08" db="EMBL/GenBank/DDBJ databases">
        <title>Genomic Encyclopedia of Type Strains, Phase III (KMG-III): the genomes of soil and plant-associated and newly described type strains.</title>
        <authorList>
            <person name="Whitman W."/>
        </authorList>
    </citation>
    <scope>NUCLEOTIDE SEQUENCE [LARGE SCALE GENOMIC DNA]</scope>
    <source>
        <strain evidence="1 2">CECT 5831</strain>
    </source>
</reference>
<dbReference type="Proteomes" id="UP000517523">
    <property type="component" value="Unassembled WGS sequence"/>
</dbReference>
<dbReference type="GO" id="GO:0003677">
    <property type="term" value="F:DNA binding"/>
    <property type="evidence" value="ECO:0007669"/>
    <property type="project" value="UniProtKB-KW"/>
</dbReference>
<dbReference type="InterPro" id="IPR025063">
    <property type="entry name" value="DUF4004"/>
</dbReference>
<comment type="caution">
    <text evidence="1">The sequence shown here is derived from an EMBL/GenBank/DDBJ whole genome shotgun (WGS) entry which is preliminary data.</text>
</comment>
<dbReference type="AlphaFoldDB" id="A0A839TUT4"/>
<name>A0A839TUT4_9BACL</name>
<dbReference type="Pfam" id="PF13171">
    <property type="entry name" value="DUF4004"/>
    <property type="match status" value="1"/>
</dbReference>
<gene>
    <name evidence="1" type="ORF">FHS19_005633</name>
</gene>
<evidence type="ECO:0000313" key="2">
    <source>
        <dbReference type="Proteomes" id="UP000517523"/>
    </source>
</evidence>
<accession>A0A839TUT4</accession>
<organism evidence="1 2">
    <name type="scientific">Paenibacillus rhizosphaerae</name>
    <dbReference type="NCBI Taxonomy" id="297318"/>
    <lineage>
        <taxon>Bacteria</taxon>
        <taxon>Bacillati</taxon>
        <taxon>Bacillota</taxon>
        <taxon>Bacilli</taxon>
        <taxon>Bacillales</taxon>
        <taxon>Paenibacillaceae</taxon>
        <taxon>Paenibacillus</taxon>
    </lineage>
</organism>
<proteinExistence type="predicted"/>
<dbReference type="EMBL" id="JACHXJ010000005">
    <property type="protein sequence ID" value="MBB3130914.1"/>
    <property type="molecule type" value="Genomic_DNA"/>
</dbReference>